<protein>
    <recommendedName>
        <fullName evidence="2">alpha-L-rhamnosidase</fullName>
        <ecNumber evidence="2">3.2.1.40</ecNumber>
    </recommendedName>
</protein>
<dbReference type="InterPro" id="IPR013737">
    <property type="entry name" value="Bac_rhamnosid_N"/>
</dbReference>
<dbReference type="InterPro" id="IPR016007">
    <property type="entry name" value="Alpha_rhamnosid"/>
</dbReference>
<evidence type="ECO:0000313" key="9">
    <source>
        <dbReference type="Proteomes" id="UP000608154"/>
    </source>
</evidence>
<dbReference type="InterPro" id="IPR035398">
    <property type="entry name" value="Bac_rhamnosid_C"/>
</dbReference>
<dbReference type="Pfam" id="PF17389">
    <property type="entry name" value="Bac_rhamnosid6H"/>
    <property type="match status" value="1"/>
</dbReference>
<dbReference type="PIRSF" id="PIRSF010631">
    <property type="entry name" value="A-rhamnsds"/>
    <property type="match status" value="1"/>
</dbReference>
<dbReference type="AlphaFoldDB" id="A0A916X4L1"/>
<keyword evidence="3" id="KW-0378">Hydrolase</keyword>
<dbReference type="Pfam" id="PF17390">
    <property type="entry name" value="Bac_rhamnosid_C"/>
    <property type="match status" value="1"/>
</dbReference>
<evidence type="ECO:0000259" key="5">
    <source>
        <dbReference type="Pfam" id="PF08531"/>
    </source>
</evidence>
<dbReference type="Proteomes" id="UP000608154">
    <property type="component" value="Unassembled WGS sequence"/>
</dbReference>
<sequence length="884" mass="96554">MQCEPGEYLVPEPDLSVCPVDLCTDDDSGLACCAKPVPSLRWGLQSDREGVLQHAYEIERAADPGFSTGVVSTGRVPSEMPFDGQWPGAALASREVTWCRARVWTDRGVTGWSAPLRLEGTLLEQKDWVARPVSPRSNVGRSGTVAVPLLRRSFGVDKTVLQARLYVTALGIFECWVNGRPVSSELFEPGWTAYRSRHLFASYDVSDLLHEGENVLSAAIGDGWWRGNLTWMGRRAIYGDTTALLAQMEIKYHDGSRAVIATDGFWRGSTGSMLAADFYNGCEIDLSREQPGWREPGFDDSGWEDVVPIPLPGRLEQRSAPPVRVIRQFGARPERDGEGRLIVDARQNLTGYLRLAGKADSGGTIVVRHAEVLEADGSLQTAALRSAKATDTYHIGPGDFDLSPSFTYHGFRYAELHLPDGVSLDAVQVCVVASDLAEIGSFECSDDRLNQLDSNVRWSQRGNFLAIPTDCPQRDERLGWTGDIQVFAPTACTNFDSRAFLESWLADLACEQASDGQVPSTVPNVIQGHEFEFGGIGWGDAATLVPWALHEAYGSKVVLERQFDSMRGWVDWGSSRLDEAGTWVGDFHLGDWLDPGAPPDRPQDATTDRDFIASSYLAFSAGKVAAAARLLGHEDTAQHYRDLACRVAEATWRHWQSAAQKTQAGCAILIAFGIAPEEEISGIGRRLATLVERSEGRIATGFLGTPLVLPALTLAGQHDATFRLLLNEQAPGWLYQVVNGATTMWERWDAILPDGSINRGIMAADDAECMTSFNHYAYGAVGAWLYRSLAGIAPDEAKPGYRLIHFAPQPGGGITRARARIESPFGPAAIRWVRNDTKLHLDLEIPPGAQAHFQVPQGWAPEDSGAQAPALLGSGRHRFTLAPC</sequence>
<dbReference type="Pfam" id="PF08531">
    <property type="entry name" value="Bac_rhamnosid_N"/>
    <property type="match status" value="1"/>
</dbReference>
<evidence type="ECO:0000313" key="8">
    <source>
        <dbReference type="EMBL" id="GGC01103.1"/>
    </source>
</evidence>
<dbReference type="Pfam" id="PF25788">
    <property type="entry name" value="Ig_Rha78A_N"/>
    <property type="match status" value="1"/>
</dbReference>
<dbReference type="EMBL" id="BMHK01000011">
    <property type="protein sequence ID" value="GGC01103.1"/>
    <property type="molecule type" value="Genomic_DNA"/>
</dbReference>
<gene>
    <name evidence="8" type="ORF">GCM10011494_19600</name>
</gene>
<name>A0A916X4L1_9SPHN</name>
<keyword evidence="9" id="KW-1185">Reference proteome</keyword>
<evidence type="ECO:0000256" key="3">
    <source>
        <dbReference type="ARBA" id="ARBA00022801"/>
    </source>
</evidence>
<feature type="domain" description="Alpha-L-rhamnosidase six-hairpin glycosidase" evidence="6">
    <location>
        <begin position="438"/>
        <end position="788"/>
    </location>
</feature>
<accession>A0A916X4L1</accession>
<dbReference type="EC" id="3.2.1.40" evidence="2"/>
<dbReference type="InterPro" id="IPR035396">
    <property type="entry name" value="Bac_rhamnosid6H"/>
</dbReference>
<dbReference type="Gene3D" id="1.50.10.10">
    <property type="match status" value="1"/>
</dbReference>
<feature type="domain" description="Bacterial alpha-L-rhamnosidase N-terminal" evidence="5">
    <location>
        <begin position="158"/>
        <end position="326"/>
    </location>
</feature>
<reference evidence="8" key="1">
    <citation type="journal article" date="2014" name="Int. J. Syst. Evol. Microbiol.">
        <title>Complete genome sequence of Corynebacterium casei LMG S-19264T (=DSM 44701T), isolated from a smear-ripened cheese.</title>
        <authorList>
            <consortium name="US DOE Joint Genome Institute (JGI-PGF)"/>
            <person name="Walter F."/>
            <person name="Albersmeier A."/>
            <person name="Kalinowski J."/>
            <person name="Ruckert C."/>
        </authorList>
    </citation>
    <scope>NUCLEOTIDE SEQUENCE</scope>
    <source>
        <strain evidence="8">CGMCC 1.15095</strain>
    </source>
</reference>
<comment type="catalytic activity">
    <reaction evidence="1">
        <text>Hydrolysis of terminal non-reducing alpha-L-rhamnose residues in alpha-L-rhamnosides.</text>
        <dbReference type="EC" id="3.2.1.40"/>
    </reaction>
</comment>
<dbReference type="InterPro" id="IPR008928">
    <property type="entry name" value="6-hairpin_glycosidase_sf"/>
</dbReference>
<dbReference type="SUPFAM" id="SSF48208">
    <property type="entry name" value="Six-hairpin glycosidases"/>
    <property type="match status" value="1"/>
</dbReference>
<evidence type="ECO:0000259" key="6">
    <source>
        <dbReference type="Pfam" id="PF17389"/>
    </source>
</evidence>
<dbReference type="Gene3D" id="2.60.40.10">
    <property type="entry name" value="Immunoglobulins"/>
    <property type="match status" value="1"/>
</dbReference>
<dbReference type="GO" id="GO:0005975">
    <property type="term" value="P:carbohydrate metabolic process"/>
    <property type="evidence" value="ECO:0007669"/>
    <property type="project" value="InterPro"/>
</dbReference>
<dbReference type="InterPro" id="IPR013783">
    <property type="entry name" value="Ig-like_fold"/>
</dbReference>
<dbReference type="Gene3D" id="2.60.420.10">
    <property type="entry name" value="Maltose phosphorylase, domain 3"/>
    <property type="match status" value="1"/>
</dbReference>
<dbReference type="PANTHER" id="PTHR33307">
    <property type="entry name" value="ALPHA-RHAMNOSIDASE (EUROFUNG)"/>
    <property type="match status" value="1"/>
</dbReference>
<feature type="domain" description="Alpha-L-rhamnosidase C-terminal" evidence="7">
    <location>
        <begin position="791"/>
        <end position="858"/>
    </location>
</feature>
<dbReference type="GO" id="GO:0030596">
    <property type="term" value="F:alpha-L-rhamnosidase activity"/>
    <property type="evidence" value="ECO:0007669"/>
    <property type="project" value="UniProtKB-EC"/>
</dbReference>
<dbReference type="InterPro" id="IPR012341">
    <property type="entry name" value="6hp_glycosidase-like_sf"/>
</dbReference>
<evidence type="ECO:0000256" key="2">
    <source>
        <dbReference type="ARBA" id="ARBA00012652"/>
    </source>
</evidence>
<evidence type="ECO:0000259" key="7">
    <source>
        <dbReference type="Pfam" id="PF17390"/>
    </source>
</evidence>
<reference evidence="8" key="2">
    <citation type="submission" date="2020-09" db="EMBL/GenBank/DDBJ databases">
        <authorList>
            <person name="Sun Q."/>
            <person name="Zhou Y."/>
        </authorList>
    </citation>
    <scope>NUCLEOTIDE SEQUENCE</scope>
    <source>
        <strain evidence="8">CGMCC 1.15095</strain>
    </source>
</reference>
<dbReference type="Gene3D" id="2.60.120.260">
    <property type="entry name" value="Galactose-binding domain-like"/>
    <property type="match status" value="2"/>
</dbReference>
<comment type="caution">
    <text evidence="8">The sequence shown here is derived from an EMBL/GenBank/DDBJ whole genome shotgun (WGS) entry which is preliminary data.</text>
</comment>
<proteinExistence type="predicted"/>
<dbReference type="InterPro" id="IPR008902">
    <property type="entry name" value="Rhamnosid_concanavalin"/>
</dbReference>
<organism evidence="8 9">
    <name type="scientific">Novosphingobium endophyticum</name>
    <dbReference type="NCBI Taxonomy" id="1955250"/>
    <lineage>
        <taxon>Bacteria</taxon>
        <taxon>Pseudomonadati</taxon>
        <taxon>Pseudomonadota</taxon>
        <taxon>Alphaproteobacteria</taxon>
        <taxon>Sphingomonadales</taxon>
        <taxon>Sphingomonadaceae</taxon>
        <taxon>Novosphingobium</taxon>
    </lineage>
</organism>
<dbReference type="Pfam" id="PF05592">
    <property type="entry name" value="Bac_rhamnosid"/>
    <property type="match status" value="1"/>
</dbReference>
<evidence type="ECO:0000259" key="4">
    <source>
        <dbReference type="Pfam" id="PF05592"/>
    </source>
</evidence>
<evidence type="ECO:0000256" key="1">
    <source>
        <dbReference type="ARBA" id="ARBA00001445"/>
    </source>
</evidence>
<feature type="domain" description="Alpha-L-rhamnosidase concanavalin-like" evidence="4">
    <location>
        <begin position="337"/>
        <end position="431"/>
    </location>
</feature>
<dbReference type="PANTHER" id="PTHR33307:SF6">
    <property type="entry name" value="ALPHA-RHAMNOSIDASE (EUROFUNG)-RELATED"/>
    <property type="match status" value="1"/>
</dbReference>